<organism evidence="7 8">
    <name type="scientific">Tessaracoccus flavescens</name>
    <dbReference type="NCBI Taxonomy" id="399497"/>
    <lineage>
        <taxon>Bacteria</taxon>
        <taxon>Bacillati</taxon>
        <taxon>Actinomycetota</taxon>
        <taxon>Actinomycetes</taxon>
        <taxon>Propionibacteriales</taxon>
        <taxon>Propionibacteriaceae</taxon>
        <taxon>Tessaracoccus</taxon>
    </lineage>
</organism>
<dbReference type="SUPFAM" id="SSF53850">
    <property type="entry name" value="Periplasmic binding protein-like II"/>
    <property type="match status" value="1"/>
</dbReference>
<dbReference type="Pfam" id="PF01547">
    <property type="entry name" value="SBP_bac_1"/>
    <property type="match status" value="1"/>
</dbReference>
<accession>A0A1Q2CWD3</accession>
<dbReference type="InterPro" id="IPR006059">
    <property type="entry name" value="SBP"/>
</dbReference>
<evidence type="ECO:0000313" key="8">
    <source>
        <dbReference type="Proteomes" id="UP000188235"/>
    </source>
</evidence>
<dbReference type="GO" id="GO:0030313">
    <property type="term" value="C:cell envelope"/>
    <property type="evidence" value="ECO:0007669"/>
    <property type="project" value="UniProtKB-SubCell"/>
</dbReference>
<dbReference type="Gene3D" id="3.40.190.10">
    <property type="entry name" value="Periplasmic binding protein-like II"/>
    <property type="match status" value="1"/>
</dbReference>
<gene>
    <name evidence="7" type="ORF">BW733_05790</name>
</gene>
<feature type="chain" id="PRO_5038595682" evidence="6">
    <location>
        <begin position="23"/>
        <end position="455"/>
    </location>
</feature>
<dbReference type="EMBL" id="CP019607">
    <property type="protein sequence ID" value="AQP50415.1"/>
    <property type="molecule type" value="Genomic_DNA"/>
</dbReference>
<comment type="subcellular location">
    <subcellularLocation>
        <location evidence="1">Cell envelope</location>
    </subcellularLocation>
</comment>
<dbReference type="AlphaFoldDB" id="A0A1Q2CWD3"/>
<dbReference type="PANTHER" id="PTHR43649">
    <property type="entry name" value="ARABINOSE-BINDING PROTEIN-RELATED"/>
    <property type="match status" value="1"/>
</dbReference>
<evidence type="ECO:0000256" key="1">
    <source>
        <dbReference type="ARBA" id="ARBA00004196"/>
    </source>
</evidence>
<evidence type="ECO:0000256" key="2">
    <source>
        <dbReference type="ARBA" id="ARBA00008520"/>
    </source>
</evidence>
<keyword evidence="4 6" id="KW-0732">Signal</keyword>
<dbReference type="NCBIfam" id="TIGR03851">
    <property type="entry name" value="chitin_NgcE"/>
    <property type="match status" value="1"/>
</dbReference>
<sequence length="455" mass="49206">MQPISRRHVLSALALAPLAACTPDPTPPSTSPTPSATPTQWPERAGDKLSIDAAVFDGAFGTAYVQLAADLLTKAYPSVTTKVTALEKVNEELKARFADGATPPDLIDNSGADPLPVAEMLDQFLPLDDVIAATNSQGEVISETLHTGALNPGKVGDDLMAVNYAVSVYGLWYSAALFAAEGWAVPTTWDDLLELGDTARGLDKYLFVWGDDAATYYQELAVSSAIKEGGHDVRKALDNLDSGCWEHPAVMGVLEQLELCVKEGFFLHGGPYLDAQAEWSDRQLALLYPSGAWIAHEMIERTAENFEMTVAAAPTLTSSPTLPITAIHSASMEPFVVPAKASNPDGGKALLKTMLSPEVAQEFTRTNLMPTIVRNSIPTDLKSSALTSQTRLLADAGEDVFTWRFNDYYGLNLEQGELWARFLSNQLSAASLAEQLQEITDRVRNDPKVERYTVS</sequence>
<keyword evidence="8" id="KW-1185">Reference proteome</keyword>
<name>A0A1Q2CWD3_9ACTN</name>
<dbReference type="Proteomes" id="UP000188235">
    <property type="component" value="Chromosome"/>
</dbReference>
<dbReference type="KEGG" id="tfa:BW733_05790"/>
<dbReference type="PANTHER" id="PTHR43649:SF31">
    <property type="entry name" value="SN-GLYCEROL-3-PHOSPHATE-BINDING PERIPLASMIC PROTEIN UGPB"/>
    <property type="match status" value="1"/>
</dbReference>
<comment type="similarity">
    <text evidence="2">Belongs to the bacterial solute-binding protein 1 family.</text>
</comment>
<evidence type="ECO:0000256" key="6">
    <source>
        <dbReference type="SAM" id="SignalP"/>
    </source>
</evidence>
<reference evidence="7 8" key="1">
    <citation type="journal article" date="2008" name="Int. J. Syst. Evol. Microbiol.">
        <title>Tessaracoccus flavescens sp. nov., isolated from marine sediment.</title>
        <authorList>
            <person name="Lee D.W."/>
            <person name="Lee S.D."/>
        </authorList>
    </citation>
    <scope>NUCLEOTIDE SEQUENCE [LARGE SCALE GENOMIC DNA]</scope>
    <source>
        <strain evidence="7 8">SST-39T</strain>
    </source>
</reference>
<feature type="region of interest" description="Disordered" evidence="5">
    <location>
        <begin position="20"/>
        <end position="43"/>
    </location>
</feature>
<proteinExistence type="inferred from homology"/>
<dbReference type="STRING" id="399497.BW733_05790"/>
<dbReference type="RefSeq" id="WP_077348733.1">
    <property type="nucleotide sequence ID" value="NZ_CP019607.1"/>
</dbReference>
<evidence type="ECO:0000256" key="3">
    <source>
        <dbReference type="ARBA" id="ARBA00022448"/>
    </source>
</evidence>
<protein>
    <submittedName>
        <fullName evidence="7">Carbohydrate ABC transporter, N-acetylglucosamine/diacetylchitobiose-binding protein</fullName>
    </submittedName>
</protein>
<evidence type="ECO:0000313" key="7">
    <source>
        <dbReference type="EMBL" id="AQP50415.1"/>
    </source>
</evidence>
<evidence type="ECO:0000256" key="4">
    <source>
        <dbReference type="ARBA" id="ARBA00022729"/>
    </source>
</evidence>
<keyword evidence="3" id="KW-0813">Transport</keyword>
<dbReference type="OrthoDB" id="8663148at2"/>
<dbReference type="InterPro" id="IPR050490">
    <property type="entry name" value="Bact_solute-bd_prot1"/>
</dbReference>
<feature type="signal peptide" evidence="6">
    <location>
        <begin position="1"/>
        <end position="22"/>
    </location>
</feature>
<dbReference type="InterPro" id="IPR022386">
    <property type="entry name" value="Chitin_NgcE"/>
</dbReference>
<evidence type="ECO:0000256" key="5">
    <source>
        <dbReference type="SAM" id="MobiDB-lite"/>
    </source>
</evidence>